<reference evidence="1 2" key="1">
    <citation type="submission" date="2024-09" db="EMBL/GenBank/DDBJ databases">
        <authorList>
            <person name="Sun Q."/>
            <person name="Mori K."/>
        </authorList>
    </citation>
    <scope>NUCLEOTIDE SEQUENCE [LARGE SCALE GENOMIC DNA]</scope>
    <source>
        <strain evidence="1 2">JCM 12520</strain>
    </source>
</reference>
<comment type="caution">
    <text evidence="1">The sequence shown here is derived from an EMBL/GenBank/DDBJ whole genome shotgun (WGS) entry which is preliminary data.</text>
</comment>
<proteinExistence type="predicted"/>
<accession>A0ABV5W410</accession>
<keyword evidence="2" id="KW-1185">Reference proteome</keyword>
<protein>
    <submittedName>
        <fullName evidence="1">Uncharacterized protein</fullName>
    </submittedName>
</protein>
<dbReference type="EMBL" id="JBHMAG010000018">
    <property type="protein sequence ID" value="MFB9755152.1"/>
    <property type="molecule type" value="Genomic_DNA"/>
</dbReference>
<sequence>MSNHMGGTKRVKQLPYLLFAVRSSTRRGKSYNYSAAWVSF</sequence>
<gene>
    <name evidence="1" type="ORF">ACFFNY_26555</name>
</gene>
<evidence type="ECO:0000313" key="2">
    <source>
        <dbReference type="Proteomes" id="UP001589619"/>
    </source>
</evidence>
<dbReference type="Proteomes" id="UP001589619">
    <property type="component" value="Unassembled WGS sequence"/>
</dbReference>
<dbReference type="RefSeq" id="WP_344907652.1">
    <property type="nucleotide sequence ID" value="NZ_BAAAYO010000006.1"/>
</dbReference>
<name>A0ABV5W410_9BACL</name>
<organism evidence="1 2">
    <name type="scientific">Paenibacillus hodogayensis</name>
    <dbReference type="NCBI Taxonomy" id="279208"/>
    <lineage>
        <taxon>Bacteria</taxon>
        <taxon>Bacillati</taxon>
        <taxon>Bacillota</taxon>
        <taxon>Bacilli</taxon>
        <taxon>Bacillales</taxon>
        <taxon>Paenibacillaceae</taxon>
        <taxon>Paenibacillus</taxon>
    </lineage>
</organism>
<evidence type="ECO:0000313" key="1">
    <source>
        <dbReference type="EMBL" id="MFB9755152.1"/>
    </source>
</evidence>